<keyword evidence="1" id="KW-0175">Coiled coil</keyword>
<proteinExistence type="predicted"/>
<feature type="coiled-coil region" evidence="1">
    <location>
        <begin position="535"/>
        <end position="593"/>
    </location>
</feature>
<feature type="compositionally biased region" description="Low complexity" evidence="2">
    <location>
        <begin position="252"/>
        <end position="262"/>
    </location>
</feature>
<reference evidence="4" key="1">
    <citation type="submission" date="2021-04" db="EMBL/GenBank/DDBJ databases">
        <authorList>
            <consortium name="Wellcome Sanger Institute Data Sharing"/>
        </authorList>
    </citation>
    <scope>NUCLEOTIDE SEQUENCE [LARGE SCALE GENOMIC DNA]</scope>
</reference>
<evidence type="ECO:0000313" key="4">
    <source>
        <dbReference type="Ensembl" id="ENSATEP00000026165.3"/>
    </source>
</evidence>
<feature type="coiled-coil region" evidence="1">
    <location>
        <begin position="130"/>
        <end position="164"/>
    </location>
</feature>
<dbReference type="GeneTree" id="ENSGT00940000161294"/>
<dbReference type="STRING" id="64144.ENSATEP00000026165"/>
<reference evidence="4" key="3">
    <citation type="submission" date="2025-09" db="UniProtKB">
        <authorList>
            <consortium name="Ensembl"/>
        </authorList>
    </citation>
    <scope>IDENTIFICATION</scope>
</reference>
<dbReference type="Proteomes" id="UP000265040">
    <property type="component" value="Chromosome 8"/>
</dbReference>
<name>A0A3Q1J030_ANATE</name>
<feature type="region of interest" description="Disordered" evidence="2">
    <location>
        <begin position="1000"/>
        <end position="1063"/>
    </location>
</feature>
<feature type="domain" description="DUF4795" evidence="3">
    <location>
        <begin position="568"/>
        <end position="768"/>
    </location>
</feature>
<keyword evidence="5" id="KW-1185">Reference proteome</keyword>
<feature type="region of interest" description="Disordered" evidence="2">
    <location>
        <begin position="920"/>
        <end position="956"/>
    </location>
</feature>
<feature type="compositionally biased region" description="Polar residues" evidence="2">
    <location>
        <begin position="920"/>
        <end position="929"/>
    </location>
</feature>
<organism evidence="4 5">
    <name type="scientific">Anabas testudineus</name>
    <name type="common">Climbing perch</name>
    <name type="synonym">Anthias testudineus</name>
    <dbReference type="NCBI Taxonomy" id="64144"/>
    <lineage>
        <taxon>Eukaryota</taxon>
        <taxon>Metazoa</taxon>
        <taxon>Chordata</taxon>
        <taxon>Craniata</taxon>
        <taxon>Vertebrata</taxon>
        <taxon>Euteleostomi</taxon>
        <taxon>Actinopterygii</taxon>
        <taxon>Neopterygii</taxon>
        <taxon>Teleostei</taxon>
        <taxon>Neoteleostei</taxon>
        <taxon>Acanthomorphata</taxon>
        <taxon>Anabantaria</taxon>
        <taxon>Anabantiformes</taxon>
        <taxon>Anabantoidei</taxon>
        <taxon>Anabantidae</taxon>
        <taxon>Anabas</taxon>
    </lineage>
</organism>
<evidence type="ECO:0000256" key="1">
    <source>
        <dbReference type="SAM" id="Coils"/>
    </source>
</evidence>
<feature type="compositionally biased region" description="Polar residues" evidence="2">
    <location>
        <begin position="831"/>
        <end position="845"/>
    </location>
</feature>
<feature type="compositionally biased region" description="Basic and acidic residues" evidence="2">
    <location>
        <begin position="75"/>
        <end position="85"/>
    </location>
</feature>
<evidence type="ECO:0000313" key="5">
    <source>
        <dbReference type="Proteomes" id="UP000265040"/>
    </source>
</evidence>
<feature type="region of interest" description="Disordered" evidence="2">
    <location>
        <begin position="252"/>
        <end position="271"/>
    </location>
</feature>
<feature type="region of interest" description="Disordered" evidence="2">
    <location>
        <begin position="497"/>
        <end position="519"/>
    </location>
</feature>
<dbReference type="InterPro" id="IPR032013">
    <property type="entry name" value="DUF4795"/>
</dbReference>
<feature type="compositionally biased region" description="Basic residues" evidence="2">
    <location>
        <begin position="1039"/>
        <end position="1054"/>
    </location>
</feature>
<evidence type="ECO:0000259" key="3">
    <source>
        <dbReference type="Pfam" id="PF16043"/>
    </source>
</evidence>
<evidence type="ECO:0000256" key="2">
    <source>
        <dbReference type="SAM" id="MobiDB-lite"/>
    </source>
</evidence>
<feature type="coiled-coil region" evidence="1">
    <location>
        <begin position="337"/>
        <end position="400"/>
    </location>
</feature>
<feature type="coiled-coil region" evidence="1">
    <location>
        <begin position="442"/>
        <end position="469"/>
    </location>
</feature>
<dbReference type="PANTHER" id="PTHR47080">
    <property type="entry name" value="CHROMOSOME 16 OPEN READING FRAME 96"/>
    <property type="match status" value="1"/>
</dbReference>
<feature type="compositionally biased region" description="Polar residues" evidence="2">
    <location>
        <begin position="1005"/>
        <end position="1019"/>
    </location>
</feature>
<dbReference type="Pfam" id="PF16043">
    <property type="entry name" value="DUF4795"/>
    <property type="match status" value="1"/>
</dbReference>
<feature type="compositionally biased region" description="Basic and acidic residues" evidence="2">
    <location>
        <begin position="936"/>
        <end position="945"/>
    </location>
</feature>
<feature type="region of interest" description="Disordered" evidence="2">
    <location>
        <begin position="75"/>
        <end position="116"/>
    </location>
</feature>
<dbReference type="Ensembl" id="ENSATET00000026584.3">
    <property type="protein sequence ID" value="ENSATEP00000026165.3"/>
    <property type="gene ID" value="ENSATEG00000018119.3"/>
</dbReference>
<feature type="region of interest" description="Disordered" evidence="2">
    <location>
        <begin position="826"/>
        <end position="845"/>
    </location>
</feature>
<feature type="compositionally biased region" description="Low complexity" evidence="2">
    <location>
        <begin position="100"/>
        <end position="109"/>
    </location>
</feature>
<feature type="compositionally biased region" description="Acidic residues" evidence="2">
    <location>
        <begin position="501"/>
        <end position="511"/>
    </location>
</feature>
<sequence>MSEDSISLYDLLNLAIGTPQQGAVNFSALHSLLVAVLRQLDIREAKTRWRDSSPGDRQLTYLVDVTGLKQYQHPEEKQLQTHGDLEQDGQPGTELQKRVPSSSSPTPTSGAAEDAQRRLLSRIQACEDGVSKVTKLIQELRNQKDNLKDEIKDHEKKLVGAQQDTFTVVEKCCHRVDALEETVTSLKDSFQKYPVPEQLSQYVTWDTMQSALLSKTENLQKELVNSRAAGSVRPVRPTHTPLSSSFTAANISYTSTPSSPSPVDDAVRTASPTPPVISAEISTVQQATDVQPTEPSSVLSPQQTHLETDLMTAGIPLSRATSGSERYSETMETLRNIGKLKENFDKMEARLAALEEGKVDKVELTNLSELITNTGSQDVSDNLMDQLKQQRDLIDSLSSDWEKLNSLLDMFMNPTNQEGETISEGATESVDSGEFHELRRQIFYLRRSVQKLEEDMKQLKAKQALSDERMTDQNLQDQLDDLRGMLEEMMLSLTSELSSNLEDEDEQDESNSEALDQNKERSVFTSRTVNIGRKLSRLFQYYEQLQDTVNNLLQQQTGGRAGPLKIRENVELVNDVQKAILQLQAECEKLHETTRCLHEDNRQKQSHIEELYKTTEELDEKKADKQMVESEIKADKSVLESKVSRLQFDSATEQLNTMFHELLNKVMGQEQDWHKVIDKLSTEMECKLNRIELDSVKKQLEDRWKSIHERLQAQGAPEHEDAAGIRKQLVDRFHCLSCDRPVVKHTPGPHLVTLPSTPGFPSHKSIRPFTVYALEQFRQHYRSLRPGTNRYNFELANTSRIREQLQKSHAVMCRQIESVQRRLKHHDRTGSHNTMRDNLNQNQPGVQHERIAELTDYSHLAVSRSCGGSHTVTSSSQRRTGLQYMKHHSQPEVDSVIQSEEVDIVGLDGHIYKGRLNPAATRNSETKLPTISAKDGMCKTKDKPRGSPSHKPAVSPEVGFITHQPQSARSAQCSRSASSLSGRDWPVSALGCASQSSISQTSAAGESNSEPLDNQQEASKTWVLHHEGKRVTTTSRSAHPVHRNTRLRTGRARRGQGSGEGSD</sequence>
<reference evidence="4" key="2">
    <citation type="submission" date="2025-08" db="UniProtKB">
        <authorList>
            <consortium name="Ensembl"/>
        </authorList>
    </citation>
    <scope>IDENTIFICATION</scope>
</reference>
<dbReference type="PANTHER" id="PTHR47080:SF2">
    <property type="entry name" value="GLUTAMINE-RICH PROTEIN 2"/>
    <property type="match status" value="1"/>
</dbReference>
<dbReference type="InParanoid" id="A0A3Q1J030"/>
<dbReference type="AlphaFoldDB" id="A0A3Q1J030"/>
<protein>
    <recommendedName>
        <fullName evidence="3">DUF4795 domain-containing protein</fullName>
    </recommendedName>
</protein>
<accession>A0A3Q1J030</accession>